<dbReference type="Pfam" id="PF19661">
    <property type="entry name" value="DUF6164"/>
    <property type="match status" value="1"/>
</dbReference>
<gene>
    <name evidence="2" type="ORF">PS2015_138</name>
</gene>
<evidence type="ECO:0008006" key="4">
    <source>
        <dbReference type="Google" id="ProtNLM"/>
    </source>
</evidence>
<name>A0A0S2K927_9GAMM</name>
<keyword evidence="3" id="KW-1185">Reference proteome</keyword>
<dbReference type="AlphaFoldDB" id="A0A0S2K927"/>
<dbReference type="EMBL" id="CP013189">
    <property type="protein sequence ID" value="ALO44833.1"/>
    <property type="molecule type" value="Genomic_DNA"/>
</dbReference>
<dbReference type="KEGG" id="pspi:PS2015_138"/>
<proteinExistence type="predicted"/>
<evidence type="ECO:0000256" key="1">
    <source>
        <dbReference type="SAM" id="Phobius"/>
    </source>
</evidence>
<evidence type="ECO:0000313" key="3">
    <source>
        <dbReference type="Proteomes" id="UP000065641"/>
    </source>
</evidence>
<dbReference type="RefSeq" id="WP_058020361.1">
    <property type="nucleotide sequence ID" value="NZ_CP013189.1"/>
</dbReference>
<evidence type="ECO:0000313" key="2">
    <source>
        <dbReference type="EMBL" id="ALO44833.1"/>
    </source>
</evidence>
<keyword evidence="1" id="KW-1133">Transmembrane helix</keyword>
<organism evidence="2 3">
    <name type="scientific">Pseudohongiella spirulinae</name>
    <dbReference type="NCBI Taxonomy" id="1249552"/>
    <lineage>
        <taxon>Bacteria</taxon>
        <taxon>Pseudomonadati</taxon>
        <taxon>Pseudomonadota</taxon>
        <taxon>Gammaproteobacteria</taxon>
        <taxon>Pseudomonadales</taxon>
        <taxon>Pseudohongiellaceae</taxon>
        <taxon>Pseudohongiella</taxon>
    </lineage>
</organism>
<sequence>MARLLFRLRNVPDDEAADVKELLESNGIEFYETTAGNWGISMPGLWLRHDQDYDLAASLLQHYQSERSQRLRAQYEADKAAGRADTQLTQLQREPLKVIGYFILVALIIYISVTLFF</sequence>
<feature type="transmembrane region" description="Helical" evidence="1">
    <location>
        <begin position="98"/>
        <end position="116"/>
    </location>
</feature>
<dbReference type="STRING" id="1249552.PS2015_138"/>
<keyword evidence="1" id="KW-0472">Membrane</keyword>
<protein>
    <recommendedName>
        <fullName evidence="4">DUF2007 domain-containing protein</fullName>
    </recommendedName>
</protein>
<dbReference type="InterPro" id="IPR046162">
    <property type="entry name" value="DUF6164"/>
</dbReference>
<reference evidence="2 3" key="1">
    <citation type="submission" date="2015-11" db="EMBL/GenBank/DDBJ databases">
        <authorList>
            <person name="Zhang Y."/>
            <person name="Guo Z."/>
        </authorList>
    </citation>
    <scope>NUCLEOTIDE SEQUENCE [LARGE SCALE GENOMIC DNA]</scope>
    <source>
        <strain evidence="2 3">KCTC 32221</strain>
    </source>
</reference>
<keyword evidence="1" id="KW-0812">Transmembrane</keyword>
<dbReference type="Proteomes" id="UP000065641">
    <property type="component" value="Chromosome"/>
</dbReference>
<accession>A0A0S2K927</accession>
<dbReference type="PATRIC" id="fig|1249552.3.peg.140"/>